<feature type="compositionally biased region" description="Pro residues" evidence="1">
    <location>
        <begin position="208"/>
        <end position="217"/>
    </location>
</feature>
<reference evidence="3" key="1">
    <citation type="submission" date="2017-09" db="EMBL/GenBank/DDBJ databases">
        <authorList>
            <person name="Zhang Y."/>
            <person name="Huang X."/>
            <person name="Liu J."/>
            <person name="Lu L."/>
            <person name="Peng K."/>
        </authorList>
    </citation>
    <scope>NUCLEOTIDE SEQUENCE [LARGE SCALE GENOMIC DNA]</scope>
    <source>
        <strain evidence="3">S-XJ-1</strain>
    </source>
</reference>
<dbReference type="AlphaFoldDB" id="A0A2A2WQ96"/>
<name>A0A2A2WQ96_9ACTN</name>
<protein>
    <submittedName>
        <fullName evidence="2">Uncharacterized protein</fullName>
    </submittedName>
</protein>
<evidence type="ECO:0000313" key="2">
    <source>
        <dbReference type="EMBL" id="PAY23341.1"/>
    </source>
</evidence>
<evidence type="ECO:0000256" key="1">
    <source>
        <dbReference type="SAM" id="MobiDB-lite"/>
    </source>
</evidence>
<evidence type="ECO:0000313" key="3">
    <source>
        <dbReference type="Proteomes" id="UP000218810"/>
    </source>
</evidence>
<proteinExistence type="predicted"/>
<dbReference type="Proteomes" id="UP000218810">
    <property type="component" value="Unassembled WGS sequence"/>
</dbReference>
<dbReference type="EMBL" id="NTGA01000015">
    <property type="protein sequence ID" value="PAY23341.1"/>
    <property type="molecule type" value="Genomic_DNA"/>
</dbReference>
<gene>
    <name evidence="2" type="ORF">CEY15_08450</name>
</gene>
<feature type="region of interest" description="Disordered" evidence="1">
    <location>
        <begin position="158"/>
        <end position="217"/>
    </location>
</feature>
<keyword evidence="3" id="KW-1185">Reference proteome</keyword>
<organism evidence="2 3">
    <name type="scientific">Dietzia natronolimnaea</name>
    <dbReference type="NCBI Taxonomy" id="161920"/>
    <lineage>
        <taxon>Bacteria</taxon>
        <taxon>Bacillati</taxon>
        <taxon>Actinomycetota</taxon>
        <taxon>Actinomycetes</taxon>
        <taxon>Mycobacteriales</taxon>
        <taxon>Dietziaceae</taxon>
        <taxon>Dietzia</taxon>
    </lineage>
</organism>
<feature type="compositionally biased region" description="Basic residues" evidence="1">
    <location>
        <begin position="195"/>
        <end position="204"/>
    </location>
</feature>
<sequence>MPPSTVYERWVRGLRSWATDPSVRLEDLPPLSEDTYDPATYARLVSHLEKAVNRLMEDWQDLLSRALARATDEHELGRELVNLRAPLARRAALSRLPNLPEQMRSALRNDTQRAISDIQTQLEEALADPGRGARIDRTAADRLVAVARATPLTDALNVVDPSERPQVAPTVASPGNHSLPTPLAAPGPGSPLIARRPRWSHRVVNRPTPEPDGGPHA</sequence>
<accession>A0A2A2WQ96</accession>
<comment type="caution">
    <text evidence="2">The sequence shown here is derived from an EMBL/GenBank/DDBJ whole genome shotgun (WGS) entry which is preliminary data.</text>
</comment>